<gene>
    <name evidence="8 10" type="primary">rnr</name>
    <name evidence="10" type="ORF">O6R05_06315</name>
</gene>
<evidence type="ECO:0000256" key="3">
    <source>
        <dbReference type="ARBA" id="ARBA00022490"/>
    </source>
</evidence>
<dbReference type="EC" id="3.1.13.1" evidence="8"/>
<dbReference type="PANTHER" id="PTHR23355:SF9">
    <property type="entry name" value="DIS3-LIKE EXONUCLEASE 2"/>
    <property type="match status" value="1"/>
</dbReference>
<dbReference type="Pfam" id="PF17876">
    <property type="entry name" value="CSD2"/>
    <property type="match status" value="1"/>
</dbReference>
<evidence type="ECO:0000256" key="1">
    <source>
        <dbReference type="ARBA" id="ARBA00001849"/>
    </source>
</evidence>
<evidence type="ECO:0000259" key="9">
    <source>
        <dbReference type="PROSITE" id="PS50126"/>
    </source>
</evidence>
<dbReference type="InterPro" id="IPR013223">
    <property type="entry name" value="RNase_B_OB_dom"/>
</dbReference>
<evidence type="ECO:0000313" key="10">
    <source>
        <dbReference type="EMBL" id="WBW49608.1"/>
    </source>
</evidence>
<keyword evidence="3 8" id="KW-0963">Cytoplasm</keyword>
<evidence type="ECO:0000256" key="4">
    <source>
        <dbReference type="ARBA" id="ARBA00022722"/>
    </source>
</evidence>
<sequence>MIIDKVYDKIKSSKPMTLDKLRKKFEIGKNQRKDFDKILRTLEKDGRIYFDGNVYIPIDGERIRRGKLQGNARGFGFLLQADQDVFIAAKNMNSALHGDEVIVRVLDPHEGSRGDSIEGKVLKVVDRANQTIVGTFQNKKNFGFVVPDDDKIAFDIFIPKKHFLAAKDGQKVVAKVKTWPEGNRKPEGRIVEILGYKGEKGVDILSIARDMDIPTDFSKAAKLAAKDMPQSVRDKDIQGREDLRGLRTFTIDGADSKDFDDAVSIETWDGKTRLWVHIADVSHYVKEGDEIDKEAYKRGNSYYLIDKVIPMLPKELSNVICSLNEGVDRLAFTVAIDFNPAGDILDHAIMNSVIKSDRRLVYTHVSDFLEHGTAHPTLQGLEEDLKAMEALAEKLRAKRYRRGAIDFDFAETAITVDDEGKPVDIAKSERRVANKLIEEFMLVTNEVVAKDFYDKKVPFLYRIHETPDGERIEGLNKMLRHLGLSVKGEDLEPKLIQELIERVKGKEEALFVSTIVLRSLMKAKYSETLDIHFGLAAKYYSHFTSPIRRYSDLTIHRIMKDQLRGKLTDGRKRYLENTLPHVAEHVSAMERVAQEAERTVQDIKIAEYMEERIGATYPAVITGVTGFGLFAQLENTIEGLISYQDLDDYYEFDEDSFRAVGRSTGKIYNVGDKVMIKVVGANTTKGTVDFVITEDLVDISYGGDVHE</sequence>
<feature type="domain" description="S1 motif" evidence="9">
    <location>
        <begin position="614"/>
        <end position="693"/>
    </location>
</feature>
<dbReference type="InterPro" id="IPR004476">
    <property type="entry name" value="RNase_II/RNase_R"/>
</dbReference>
<proteinExistence type="inferred from homology"/>
<dbReference type="Pfam" id="PF00575">
    <property type="entry name" value="S1"/>
    <property type="match status" value="1"/>
</dbReference>
<dbReference type="SMART" id="SM00955">
    <property type="entry name" value="RNB"/>
    <property type="match status" value="1"/>
</dbReference>
<dbReference type="SMART" id="SM00316">
    <property type="entry name" value="S1"/>
    <property type="match status" value="2"/>
</dbReference>
<dbReference type="Pfam" id="PF08206">
    <property type="entry name" value="OB_RNB"/>
    <property type="match status" value="1"/>
</dbReference>
<dbReference type="NCBIfam" id="TIGR00358">
    <property type="entry name" value="3_prime_RNase"/>
    <property type="match status" value="1"/>
</dbReference>
<comment type="subcellular location">
    <subcellularLocation>
        <location evidence="2 8">Cytoplasm</location>
    </subcellularLocation>
</comment>
<evidence type="ECO:0000256" key="8">
    <source>
        <dbReference type="HAMAP-Rule" id="MF_01895"/>
    </source>
</evidence>
<keyword evidence="6 8" id="KW-0269">Exonuclease</keyword>
<dbReference type="InterPro" id="IPR001900">
    <property type="entry name" value="RNase_II/R"/>
</dbReference>
<dbReference type="InterPro" id="IPR022966">
    <property type="entry name" value="RNase_II/R_CS"/>
</dbReference>
<dbReference type="HAMAP" id="MF_01895">
    <property type="entry name" value="RNase_R"/>
    <property type="match status" value="1"/>
</dbReference>
<dbReference type="RefSeq" id="WP_271191140.1">
    <property type="nucleotide sequence ID" value="NZ_CP115667.1"/>
</dbReference>
<dbReference type="InterPro" id="IPR003029">
    <property type="entry name" value="S1_domain"/>
</dbReference>
<keyword evidence="11" id="KW-1185">Reference proteome</keyword>
<evidence type="ECO:0000256" key="2">
    <source>
        <dbReference type="ARBA" id="ARBA00004496"/>
    </source>
</evidence>
<reference evidence="10 11" key="1">
    <citation type="submission" date="2023-01" db="EMBL/GenBank/DDBJ databases">
        <authorList>
            <person name="Lee S.H."/>
            <person name="Jung H.S."/>
            <person name="Yun J.U."/>
        </authorList>
    </citation>
    <scope>NUCLEOTIDE SEQUENCE [LARGE SCALE GENOMIC DNA]</scope>
    <source>
        <strain evidence="10 11">CBA3646</strain>
    </source>
</reference>
<keyword evidence="4 8" id="KW-0540">Nuclease</keyword>
<evidence type="ECO:0000256" key="6">
    <source>
        <dbReference type="ARBA" id="ARBA00022839"/>
    </source>
</evidence>
<keyword evidence="7 8" id="KW-0694">RNA-binding</keyword>
<dbReference type="SMART" id="SM00357">
    <property type="entry name" value="CSP"/>
    <property type="match status" value="2"/>
</dbReference>
<comment type="similarity">
    <text evidence="8">Belongs to the RNR ribonuclease family. RNase R subfamily.</text>
</comment>
<dbReference type="NCBIfam" id="TIGR02063">
    <property type="entry name" value="RNase_R"/>
    <property type="match status" value="1"/>
</dbReference>
<dbReference type="InterPro" id="IPR011805">
    <property type="entry name" value="RNase_R"/>
</dbReference>
<dbReference type="EMBL" id="CP115667">
    <property type="protein sequence ID" value="WBW49608.1"/>
    <property type="molecule type" value="Genomic_DNA"/>
</dbReference>
<dbReference type="CDD" id="cd04471">
    <property type="entry name" value="S1_RNase_R"/>
    <property type="match status" value="1"/>
</dbReference>
<dbReference type="PROSITE" id="PS50126">
    <property type="entry name" value="S1"/>
    <property type="match status" value="1"/>
</dbReference>
<dbReference type="InterPro" id="IPR011129">
    <property type="entry name" value="CSD"/>
</dbReference>
<organism evidence="10 11">
    <name type="scientific">Peptoniphilus equinus</name>
    <dbReference type="NCBI Taxonomy" id="3016343"/>
    <lineage>
        <taxon>Bacteria</taxon>
        <taxon>Bacillati</taxon>
        <taxon>Bacillota</taxon>
        <taxon>Tissierellia</taxon>
        <taxon>Tissierellales</taxon>
        <taxon>Peptoniphilaceae</taxon>
        <taxon>Peptoniphilus</taxon>
    </lineage>
</organism>
<dbReference type="Proteomes" id="UP001210339">
    <property type="component" value="Chromosome"/>
</dbReference>
<dbReference type="InterPro" id="IPR050180">
    <property type="entry name" value="RNR_Ribonuclease"/>
</dbReference>
<evidence type="ECO:0000313" key="11">
    <source>
        <dbReference type="Proteomes" id="UP001210339"/>
    </source>
</evidence>
<accession>A0ABY7QS38</accession>
<dbReference type="Pfam" id="PF00773">
    <property type="entry name" value="RNB"/>
    <property type="match status" value="1"/>
</dbReference>
<dbReference type="PROSITE" id="PS01175">
    <property type="entry name" value="RIBONUCLEASE_II"/>
    <property type="match status" value="1"/>
</dbReference>
<comment type="catalytic activity">
    <reaction evidence="1 8">
        <text>Exonucleolytic cleavage in the 3'- to 5'-direction to yield nucleoside 5'-phosphates.</text>
        <dbReference type="EC" id="3.1.13.1"/>
    </reaction>
</comment>
<keyword evidence="5 8" id="KW-0378">Hydrolase</keyword>
<protein>
    <recommendedName>
        <fullName evidence="8">Ribonuclease R</fullName>
        <shortName evidence="8">RNase R</shortName>
        <ecNumber evidence="8">3.1.13.1</ecNumber>
    </recommendedName>
</protein>
<evidence type="ECO:0000256" key="7">
    <source>
        <dbReference type="ARBA" id="ARBA00022884"/>
    </source>
</evidence>
<dbReference type="InterPro" id="IPR012340">
    <property type="entry name" value="NA-bd_OB-fold"/>
</dbReference>
<evidence type="ECO:0000256" key="5">
    <source>
        <dbReference type="ARBA" id="ARBA00022801"/>
    </source>
</evidence>
<dbReference type="InterPro" id="IPR040476">
    <property type="entry name" value="CSD2"/>
</dbReference>
<dbReference type="PANTHER" id="PTHR23355">
    <property type="entry name" value="RIBONUCLEASE"/>
    <property type="match status" value="1"/>
</dbReference>
<dbReference type="Gene3D" id="2.40.50.140">
    <property type="entry name" value="Nucleic acid-binding proteins"/>
    <property type="match status" value="3"/>
</dbReference>
<name>A0ABY7QS38_9FIRM</name>
<comment type="function">
    <text evidence="8">3'-5' exoribonuclease that releases 5'-nucleoside monophosphates and is involved in maturation of structured RNAs.</text>
</comment>
<dbReference type="SUPFAM" id="SSF50249">
    <property type="entry name" value="Nucleic acid-binding proteins"/>
    <property type="match status" value="3"/>
</dbReference>